<protein>
    <submittedName>
        <fullName evidence="11">Uncharacterized protein</fullName>
    </submittedName>
</protein>
<evidence type="ECO:0000256" key="2">
    <source>
        <dbReference type="ARBA" id="ARBA00010694"/>
    </source>
</evidence>
<dbReference type="EMBL" id="JBICCN010000056">
    <property type="protein sequence ID" value="KAL3097054.1"/>
    <property type="molecule type" value="Genomic_DNA"/>
</dbReference>
<feature type="transmembrane region" description="Helical" evidence="8">
    <location>
        <begin position="981"/>
        <end position="1001"/>
    </location>
</feature>
<dbReference type="Proteomes" id="UP001620645">
    <property type="component" value="Unassembled WGS sequence"/>
</dbReference>
<feature type="domain" description="Folliculin-interacting protein middle" evidence="9">
    <location>
        <begin position="387"/>
        <end position="597"/>
    </location>
</feature>
<keyword evidence="12" id="KW-1185">Reference proteome</keyword>
<dbReference type="Pfam" id="PF14637">
    <property type="entry name" value="FNIP_M"/>
    <property type="match status" value="1"/>
</dbReference>
<dbReference type="AlphaFoldDB" id="A0ABD2K2P1"/>
<keyword evidence="5 8" id="KW-1133">Transmembrane helix</keyword>
<sequence>MAIFKKLLASDSTTNKKTSIGSSPPSVSSAFSTFPRSHSFNVQPQQQQRQTIAAFDGRQSANGTPKGQRTTQQKNGTCSATSPSSSPPTATAASCSTTAEGEGLLDGIEDLCKCLYNRTLRREKIRLAVFSEKDRRLLYDSETIVAVNDRLVVGSHRSQCGRFQFLPHKDDRLDIAKMLFGTFPSAITMESLKIHNLSDINCVMVSRIFSVPRLTKYYVNATTTNPFKSNDIYKCTVGSLSSDSDNQSNYSTIRSLEGIQDRHREVDHPLIVSHLQQQQQQQFSHHSCARFPLSFSRNSATSSEPPERFNRVRNSSLQLETNDVEDIMEMEELRAFSPNRLSRTRRRQLSQLGLDDAVSLRLSNRSRLSSCSSIADACALGDSSAEWKQYGFALILPSEFRSFIFLHILQIERELDRLILQIHKAVQDRAQFFQLIYEGWSSLCVSLCLLCNSPRLRSPVWLSLVSADLDMKGPIAADFCSNLSRLIRLLNTKETKFLFSTAISAVLMNQLAWIASVAPPDKCSGNAYRPLLFGASSIDPRQMPYNPAVAQWLELHSGIGIANDEPKFVKIVVVGQNRRLVATMLNVLSYFVRCSSVESRREKIMMDNHLLFSEQQPLYDFGRSLFAGICRTYSPHFVLSGFDTSKTPLDDLLSAIYEDVRHPMGEPCANSQMLLSLSPSASQTLSSSVAAGGALDTDNSPPPTIATVDLPLHQRISNGSGNSTAAFPSAHRLHHQSFGSSANSTTAKSLLMKHHEHQEEGDDKRSTVVVLIDTQNFVVKLIMAENCVVDEIKFDSPSEAIAAMFEEFAELFSHHCASDFLLSFLEDRLAQSVSKCTANNIGSSFSLFSFASFVFMALVTLAEHPEFLRRRRIPLCAYLQIVGIFFMVSLLNNRVLGFGLPFPLIIVFRSSTLLANVLLSWLLQNRIFSPARLFSVLLVSVGIALFTLFSRKSATGEGAAGNGLKSDDQFLDGHQQQQGHIVRFALGVFFLSCSSFASAYLGIVQEKVFLRYGKHPEEMMFFVHFLSLPLFAFVAGEIRSDFSVYSDTSSTFPYVLSFLSLSATLFLQLFCVRSVYRLAAETTSLQVSMTLALRKFLNILFSVLIFDNDFGLSHAFASLFVMVGSFAFYDGFAQCWHKIQHRKQD</sequence>
<evidence type="ECO:0000313" key="12">
    <source>
        <dbReference type="Proteomes" id="UP001620645"/>
    </source>
</evidence>
<evidence type="ECO:0000256" key="4">
    <source>
        <dbReference type="ARBA" id="ARBA00022692"/>
    </source>
</evidence>
<gene>
    <name evidence="11" type="ORF">niasHS_002770</name>
</gene>
<keyword evidence="4 8" id="KW-0812">Transmembrane</keyword>
<evidence type="ECO:0000256" key="3">
    <source>
        <dbReference type="ARBA" id="ARBA00022448"/>
    </source>
</evidence>
<feature type="transmembrane region" description="Helical" evidence="8">
    <location>
        <begin position="1084"/>
        <end position="1106"/>
    </location>
</feature>
<feature type="transmembrane region" description="Helical" evidence="8">
    <location>
        <begin position="1021"/>
        <end position="1040"/>
    </location>
</feature>
<organism evidence="11 12">
    <name type="scientific">Heterodera schachtii</name>
    <name type="common">Sugarbeet cyst nematode worm</name>
    <name type="synonym">Tylenchus schachtii</name>
    <dbReference type="NCBI Taxonomy" id="97005"/>
    <lineage>
        <taxon>Eukaryota</taxon>
        <taxon>Metazoa</taxon>
        <taxon>Ecdysozoa</taxon>
        <taxon>Nematoda</taxon>
        <taxon>Chromadorea</taxon>
        <taxon>Rhabditida</taxon>
        <taxon>Tylenchina</taxon>
        <taxon>Tylenchomorpha</taxon>
        <taxon>Tylenchoidea</taxon>
        <taxon>Heteroderidae</taxon>
        <taxon>Heteroderinae</taxon>
        <taxon>Heterodera</taxon>
    </lineage>
</organism>
<keyword evidence="3" id="KW-0813">Transport</keyword>
<evidence type="ECO:0000256" key="1">
    <source>
        <dbReference type="ARBA" id="ARBA00004141"/>
    </source>
</evidence>
<feature type="transmembrane region" description="Helical" evidence="8">
    <location>
        <begin position="931"/>
        <end position="949"/>
    </location>
</feature>
<comment type="similarity">
    <text evidence="2">Belongs to the nucleotide-sugar transporter family. SLC35B subfamily.</text>
</comment>
<accession>A0ABD2K2P1</accession>
<evidence type="ECO:0000259" key="9">
    <source>
        <dbReference type="Pfam" id="PF14637"/>
    </source>
</evidence>
<dbReference type="InterPro" id="IPR013657">
    <property type="entry name" value="SCL35B1-4/HUT1"/>
</dbReference>
<feature type="compositionally biased region" description="Polar residues" evidence="7">
    <location>
        <begin position="59"/>
        <end position="76"/>
    </location>
</feature>
<feature type="transmembrane region" description="Helical" evidence="8">
    <location>
        <begin position="873"/>
        <end position="892"/>
    </location>
</feature>
<comment type="caution">
    <text evidence="11">The sequence shown here is derived from an EMBL/GenBank/DDBJ whole genome shotgun (WGS) entry which is preliminary data.</text>
</comment>
<dbReference type="InterPro" id="IPR028086">
    <property type="entry name" value="FNIP_C_dom"/>
</dbReference>
<feature type="transmembrane region" description="Helical" evidence="8">
    <location>
        <begin position="841"/>
        <end position="861"/>
    </location>
</feature>
<evidence type="ECO:0000256" key="6">
    <source>
        <dbReference type="ARBA" id="ARBA00023136"/>
    </source>
</evidence>
<evidence type="ECO:0000259" key="10">
    <source>
        <dbReference type="Pfam" id="PF14638"/>
    </source>
</evidence>
<dbReference type="PANTHER" id="PTHR21634:SF9">
    <property type="entry name" value="RE13835P"/>
    <property type="match status" value="1"/>
</dbReference>
<dbReference type="GO" id="GO:0012505">
    <property type="term" value="C:endomembrane system"/>
    <property type="evidence" value="ECO:0007669"/>
    <property type="project" value="UniProtKB-ARBA"/>
</dbReference>
<reference evidence="11 12" key="1">
    <citation type="submission" date="2024-10" db="EMBL/GenBank/DDBJ databases">
        <authorList>
            <person name="Kim D."/>
        </authorList>
    </citation>
    <scope>NUCLEOTIDE SEQUENCE [LARGE SCALE GENOMIC DNA]</scope>
    <source>
        <strain evidence="11">Taebaek</strain>
    </source>
</reference>
<evidence type="ECO:0000256" key="7">
    <source>
        <dbReference type="SAM" id="MobiDB-lite"/>
    </source>
</evidence>
<feature type="transmembrane region" description="Helical" evidence="8">
    <location>
        <begin position="898"/>
        <end position="919"/>
    </location>
</feature>
<proteinExistence type="inferred from homology"/>
<feature type="compositionally biased region" description="Low complexity" evidence="7">
    <location>
        <begin position="77"/>
        <end position="94"/>
    </location>
</feature>
<feature type="region of interest" description="Disordered" evidence="7">
    <location>
        <begin position="688"/>
        <end position="707"/>
    </location>
</feature>
<feature type="domain" description="Folliculin-interacting protein C-terminal" evidence="10">
    <location>
        <begin position="612"/>
        <end position="835"/>
    </location>
</feature>
<feature type="transmembrane region" description="Helical" evidence="8">
    <location>
        <begin position="1052"/>
        <end position="1072"/>
    </location>
</feature>
<comment type="subcellular location">
    <subcellularLocation>
        <location evidence="1">Membrane</location>
        <topology evidence="1">Multi-pass membrane protein</topology>
    </subcellularLocation>
</comment>
<dbReference type="PANTHER" id="PTHR21634">
    <property type="entry name" value="RE13835P"/>
    <property type="match status" value="1"/>
</dbReference>
<dbReference type="Pfam" id="PF08449">
    <property type="entry name" value="UAA"/>
    <property type="match status" value="1"/>
</dbReference>
<evidence type="ECO:0000313" key="11">
    <source>
        <dbReference type="EMBL" id="KAL3097054.1"/>
    </source>
</evidence>
<dbReference type="GO" id="GO:0016020">
    <property type="term" value="C:membrane"/>
    <property type="evidence" value="ECO:0007669"/>
    <property type="project" value="UniProtKB-SubCell"/>
</dbReference>
<feature type="transmembrane region" description="Helical" evidence="8">
    <location>
        <begin position="1112"/>
        <end position="1133"/>
    </location>
</feature>
<dbReference type="Pfam" id="PF14638">
    <property type="entry name" value="FNIP_C"/>
    <property type="match status" value="1"/>
</dbReference>
<name>A0ABD2K2P1_HETSC</name>
<feature type="compositionally biased region" description="Low complexity" evidence="7">
    <location>
        <begin position="19"/>
        <end position="32"/>
    </location>
</feature>
<keyword evidence="6 8" id="KW-0472">Membrane</keyword>
<dbReference type="InterPro" id="IPR028085">
    <property type="entry name" value="FNIP_mid_dom"/>
</dbReference>
<evidence type="ECO:0000256" key="5">
    <source>
        <dbReference type="ARBA" id="ARBA00022989"/>
    </source>
</evidence>
<feature type="region of interest" description="Disordered" evidence="7">
    <location>
        <begin position="1"/>
        <end position="94"/>
    </location>
</feature>
<evidence type="ECO:0000256" key="8">
    <source>
        <dbReference type="SAM" id="Phobius"/>
    </source>
</evidence>